<evidence type="ECO:0000259" key="7">
    <source>
        <dbReference type="SMART" id="SM00047"/>
    </source>
</evidence>
<dbReference type="InterPro" id="IPR002901">
    <property type="entry name" value="MGlyc_endo_b_GlcNAc-like_dom"/>
</dbReference>
<dbReference type="Gene3D" id="4.10.80.30">
    <property type="entry name" value="DNA polymerase, domain 6"/>
    <property type="match status" value="1"/>
</dbReference>
<dbReference type="PANTHER" id="PTHR33308">
    <property type="entry name" value="PEPTIDOGLYCAN HYDROLASE FLGJ"/>
    <property type="match status" value="1"/>
</dbReference>
<evidence type="ECO:0000256" key="6">
    <source>
        <dbReference type="SAM" id="SignalP"/>
    </source>
</evidence>
<dbReference type="AlphaFoldDB" id="A0A841ZMF7"/>
<dbReference type="GO" id="GO:0004040">
    <property type="term" value="F:amidase activity"/>
    <property type="evidence" value="ECO:0007669"/>
    <property type="project" value="InterPro"/>
</dbReference>
<dbReference type="SUPFAM" id="SSF82057">
    <property type="entry name" value="Prokaryotic SH3-related domain"/>
    <property type="match status" value="1"/>
</dbReference>
<comment type="caution">
    <text evidence="8">The sequence shown here is derived from an EMBL/GenBank/DDBJ whole genome shotgun (WGS) entry which is preliminary data.</text>
</comment>
<dbReference type="SMART" id="SM00047">
    <property type="entry name" value="LYZ2"/>
    <property type="match status" value="1"/>
</dbReference>
<name>A0A841ZMF7_9LIST</name>
<evidence type="ECO:0000256" key="5">
    <source>
        <dbReference type="ARBA" id="ARBA00023316"/>
    </source>
</evidence>
<dbReference type="PANTHER" id="PTHR33308:SF10">
    <property type="entry name" value="EXO-GLUCOSAMINIDASE LYTG"/>
    <property type="match status" value="1"/>
</dbReference>
<dbReference type="InterPro" id="IPR025987">
    <property type="entry name" value="GW_dom"/>
</dbReference>
<feature type="chain" id="PRO_5032661374" evidence="6">
    <location>
        <begin position="31"/>
        <end position="348"/>
    </location>
</feature>
<keyword evidence="2" id="KW-0964">Secreted</keyword>
<evidence type="ECO:0000256" key="4">
    <source>
        <dbReference type="ARBA" id="ARBA00022801"/>
    </source>
</evidence>
<organism evidence="8 9">
    <name type="scientific">Listeria aquatica</name>
    <dbReference type="NCBI Taxonomy" id="1494960"/>
    <lineage>
        <taxon>Bacteria</taxon>
        <taxon>Bacillati</taxon>
        <taxon>Bacillota</taxon>
        <taxon>Bacilli</taxon>
        <taxon>Bacillales</taxon>
        <taxon>Listeriaceae</taxon>
        <taxon>Listeria</taxon>
    </lineage>
</organism>
<feature type="signal peptide" evidence="6">
    <location>
        <begin position="1"/>
        <end position="30"/>
    </location>
</feature>
<protein>
    <submittedName>
        <fullName evidence="8">Glycoside hydrolase family 73 protein</fullName>
    </submittedName>
</protein>
<keyword evidence="5" id="KW-0961">Cell wall biogenesis/degradation</keyword>
<dbReference type="GO" id="GO:0071555">
    <property type="term" value="P:cell wall organization"/>
    <property type="evidence" value="ECO:0007669"/>
    <property type="project" value="UniProtKB-KW"/>
</dbReference>
<dbReference type="RefSeq" id="WP_185372219.1">
    <property type="nucleotide sequence ID" value="NZ_JAARRM010000001.1"/>
</dbReference>
<gene>
    <name evidence="8" type="ORF">HB912_03470</name>
</gene>
<dbReference type="InterPro" id="IPR051056">
    <property type="entry name" value="Glycosyl_Hydrolase_73"/>
</dbReference>
<dbReference type="GO" id="GO:0005576">
    <property type="term" value="C:extracellular region"/>
    <property type="evidence" value="ECO:0007669"/>
    <property type="project" value="UniProtKB-SubCell"/>
</dbReference>
<dbReference type="Pfam" id="PF13457">
    <property type="entry name" value="GW"/>
    <property type="match status" value="1"/>
</dbReference>
<evidence type="ECO:0000256" key="3">
    <source>
        <dbReference type="ARBA" id="ARBA00022729"/>
    </source>
</evidence>
<keyword evidence="3 6" id="KW-0732">Signal</keyword>
<evidence type="ECO:0000313" key="8">
    <source>
        <dbReference type="EMBL" id="MBC1520707.1"/>
    </source>
</evidence>
<keyword evidence="4 8" id="KW-0378">Hydrolase</keyword>
<reference evidence="8 9" key="1">
    <citation type="submission" date="2020-03" db="EMBL/GenBank/DDBJ databases">
        <title>Soil Listeria distribution.</title>
        <authorList>
            <person name="Liao J."/>
            <person name="Wiedmann M."/>
        </authorList>
    </citation>
    <scope>NUCLEOTIDE SEQUENCE [LARGE SCALE GENOMIC DNA]</scope>
    <source>
        <strain evidence="8 9">FSL L7-1507</strain>
    </source>
</reference>
<dbReference type="InterPro" id="IPR038200">
    <property type="entry name" value="GW_dom_sf"/>
</dbReference>
<dbReference type="Gene3D" id="1.10.530.10">
    <property type="match status" value="1"/>
</dbReference>
<sequence>MFSIAKKHLLRIGLVSLSFSMIALPMQAKADDSSARITSAQQAFINEIAPHAKRVQKEHGILASITISQAILESNWGKSQLAQKGKNLFGIKGTFRGRSIYLPTKEHNGVVYVGTKAAFKSYPSWYDSLNDHALLFAEGPSWNKKLYARLLGETNFRLAAQALAETGYSSDPTYAAKLIEVIEKFGLATYDRSELALDQMSSVTQTYAVGQMKEHRVLNIWSSPNTREAKLLASFSNDFDPKIEILREAKMDSNKIWYQIELGSQVGWVNSDVVELIYTTSGKTPFKNQSVGLAGAGSTWHKRLTGQNGFNQVALNSDESSDELPFFKKFSVVSAVTLMTNTKLHLSM</sequence>
<comment type="subcellular location">
    <subcellularLocation>
        <location evidence="1">Secreted</location>
    </subcellularLocation>
</comment>
<dbReference type="Proteomes" id="UP000559885">
    <property type="component" value="Unassembled WGS sequence"/>
</dbReference>
<feature type="domain" description="Mannosyl-glycoprotein endo-beta-N-acetylglucosamidase-like" evidence="7">
    <location>
        <begin position="32"/>
        <end position="191"/>
    </location>
</feature>
<dbReference type="EMBL" id="JAARRM010000001">
    <property type="protein sequence ID" value="MBC1520707.1"/>
    <property type="molecule type" value="Genomic_DNA"/>
</dbReference>
<proteinExistence type="predicted"/>
<dbReference type="Gene3D" id="2.30.30.170">
    <property type="match status" value="1"/>
</dbReference>
<evidence type="ECO:0000256" key="2">
    <source>
        <dbReference type="ARBA" id="ARBA00022525"/>
    </source>
</evidence>
<dbReference type="Pfam" id="PF01832">
    <property type="entry name" value="Glucosaminidase"/>
    <property type="match status" value="1"/>
</dbReference>
<evidence type="ECO:0000256" key="1">
    <source>
        <dbReference type="ARBA" id="ARBA00004613"/>
    </source>
</evidence>
<evidence type="ECO:0000313" key="9">
    <source>
        <dbReference type="Proteomes" id="UP000559885"/>
    </source>
</evidence>
<dbReference type="PRINTS" id="PR01002">
    <property type="entry name" value="FLGFLGJ"/>
</dbReference>
<accession>A0A841ZMF7</accession>